<protein>
    <submittedName>
        <fullName evidence="2">Uncharacterized protein</fullName>
    </submittedName>
</protein>
<accession>A0A6S6SMG6</accession>
<feature type="signal peptide" evidence="1">
    <location>
        <begin position="1"/>
        <end position="36"/>
    </location>
</feature>
<dbReference type="AlphaFoldDB" id="A0A6S6SMG6"/>
<reference evidence="2" key="1">
    <citation type="submission" date="2020-01" db="EMBL/GenBank/DDBJ databases">
        <authorList>
            <person name="Meier V. D."/>
            <person name="Meier V D."/>
        </authorList>
    </citation>
    <scope>NUCLEOTIDE SEQUENCE</scope>
    <source>
        <strain evidence="2">HLG_WM_MAG_08</strain>
    </source>
</reference>
<proteinExistence type="predicted"/>
<evidence type="ECO:0000256" key="1">
    <source>
        <dbReference type="SAM" id="SignalP"/>
    </source>
</evidence>
<dbReference type="EMBL" id="CACVAV010000096">
    <property type="protein sequence ID" value="CAA6805961.1"/>
    <property type="molecule type" value="Genomic_DNA"/>
</dbReference>
<name>A0A6S6SMG6_9GAMM</name>
<evidence type="ECO:0000313" key="2">
    <source>
        <dbReference type="EMBL" id="CAA6805961.1"/>
    </source>
</evidence>
<keyword evidence="1" id="KW-0732">Signal</keyword>
<feature type="chain" id="PRO_5028430636" evidence="1">
    <location>
        <begin position="37"/>
        <end position="293"/>
    </location>
</feature>
<gene>
    <name evidence="2" type="ORF">HELGO_WM78818</name>
</gene>
<sequence length="293" mass="32180">MNNNHPSLPSHRLVKTPLAILFATLLMTSIPQTTLAATDADAANAFYDNAYYTYCDIKLLSAYWGQSRFDSKVRAGEKLLRNEQYVVEDFLVSARASAAENNVSCSFADADNPGYTYEDAEVLADFWGQPNAAGAKTKIGSMLETGDNKLVMQALNNARQSSGGSTGTNADRPAINAFFDNLNYTYCDIQLLTAYWKQSTYEVKVRAGSKLLAGAYSVMEDYRRSARNHASQNNISCTFADSSNPAYTYEDAEKLADYWGKPTPYDAKLKIGSMLQAGQNKMVIEALQRAGSS</sequence>
<organism evidence="2">
    <name type="scientific">uncultured Thiotrichaceae bacterium</name>
    <dbReference type="NCBI Taxonomy" id="298394"/>
    <lineage>
        <taxon>Bacteria</taxon>
        <taxon>Pseudomonadati</taxon>
        <taxon>Pseudomonadota</taxon>
        <taxon>Gammaproteobacteria</taxon>
        <taxon>Thiotrichales</taxon>
        <taxon>Thiotrichaceae</taxon>
        <taxon>environmental samples</taxon>
    </lineage>
</organism>